<feature type="region of interest" description="Disordered" evidence="2">
    <location>
        <begin position="21"/>
        <end position="42"/>
    </location>
</feature>
<dbReference type="Proteomes" id="UP000727907">
    <property type="component" value="Unassembled WGS sequence"/>
</dbReference>
<gene>
    <name evidence="3" type="ORF">KQ910_12730</name>
</gene>
<sequence>MCGKFTAQASWREVVAFSQPLSADGGHDAGGDGDGGGTTGEDGIVTYRVGAAVPVIVWDAEAGQRRVVPMRWGFPDPRDWRRPRPIHARSETIDQKEPFRTPFHAGQRGIVVFRTFNEGEEVTKPSGATATKQWTIDPRDGQPRGFAFVWRRYAIEGQPAPLLFCVMATVPANELIRRTIKSGEGDPRMPAILEDGDPAWSTWLGENGADAMAAKALLRTMEGVDWTSAPEPPKPRSPKPGSPAPRDA</sequence>
<evidence type="ECO:0000256" key="1">
    <source>
        <dbReference type="RuleBase" id="RU364100"/>
    </source>
</evidence>
<evidence type="ECO:0000256" key="2">
    <source>
        <dbReference type="SAM" id="MobiDB-lite"/>
    </source>
</evidence>
<name>A0ABS6IJ52_9HYPH</name>
<proteinExistence type="inferred from homology"/>
<evidence type="ECO:0000313" key="3">
    <source>
        <dbReference type="EMBL" id="MBU8874632.1"/>
    </source>
</evidence>
<dbReference type="PANTHER" id="PTHR13604">
    <property type="entry name" value="DC12-RELATED"/>
    <property type="match status" value="1"/>
</dbReference>
<accession>A0ABS6IJ52</accession>
<feature type="compositionally biased region" description="Pro residues" evidence="2">
    <location>
        <begin position="238"/>
        <end position="248"/>
    </location>
</feature>
<dbReference type="Pfam" id="PF02586">
    <property type="entry name" value="SRAP"/>
    <property type="match status" value="1"/>
</dbReference>
<dbReference type="EC" id="3.4.-.-" evidence="1"/>
<evidence type="ECO:0000313" key="4">
    <source>
        <dbReference type="Proteomes" id="UP000727907"/>
    </source>
</evidence>
<keyword evidence="1" id="KW-0378">Hydrolase</keyword>
<dbReference type="RefSeq" id="WP_216960512.1">
    <property type="nucleotide sequence ID" value="NZ_JAHOPB010000001.1"/>
</dbReference>
<comment type="similarity">
    <text evidence="1">Belongs to the SOS response-associated peptidase family.</text>
</comment>
<dbReference type="EMBL" id="JAHOPB010000001">
    <property type="protein sequence ID" value="MBU8874632.1"/>
    <property type="molecule type" value="Genomic_DNA"/>
</dbReference>
<comment type="caution">
    <text evidence="3">The sequence shown here is derived from an EMBL/GenBank/DDBJ whole genome shotgun (WGS) entry which is preliminary data.</text>
</comment>
<dbReference type="PANTHER" id="PTHR13604:SF0">
    <property type="entry name" value="ABASIC SITE PROCESSING PROTEIN HMCES"/>
    <property type="match status" value="1"/>
</dbReference>
<organism evidence="3 4">
    <name type="scientific">Reyranella humidisoli</name>
    <dbReference type="NCBI Taxonomy" id="2849149"/>
    <lineage>
        <taxon>Bacteria</taxon>
        <taxon>Pseudomonadati</taxon>
        <taxon>Pseudomonadota</taxon>
        <taxon>Alphaproteobacteria</taxon>
        <taxon>Hyphomicrobiales</taxon>
        <taxon>Reyranellaceae</taxon>
        <taxon>Reyranella</taxon>
    </lineage>
</organism>
<feature type="region of interest" description="Disordered" evidence="2">
    <location>
        <begin position="223"/>
        <end position="248"/>
    </location>
</feature>
<keyword evidence="4" id="KW-1185">Reference proteome</keyword>
<protein>
    <recommendedName>
        <fullName evidence="1">Abasic site processing protein</fullName>
        <ecNumber evidence="1">3.4.-.-</ecNumber>
    </recommendedName>
</protein>
<dbReference type="InterPro" id="IPR003738">
    <property type="entry name" value="SRAP"/>
</dbReference>
<keyword evidence="1" id="KW-0645">Protease</keyword>
<reference evidence="3 4" key="1">
    <citation type="submission" date="2021-06" db="EMBL/GenBank/DDBJ databases">
        <authorList>
            <person name="Lee D.H."/>
        </authorList>
    </citation>
    <scope>NUCLEOTIDE SEQUENCE [LARGE SCALE GENOMIC DNA]</scope>
    <source>
        <strain evidence="3 4">MMS21-HV4-11</strain>
    </source>
</reference>